<evidence type="ECO:0000256" key="1">
    <source>
        <dbReference type="ARBA" id="ARBA00006905"/>
    </source>
</evidence>
<name>A0A6F9D7V8_9ASCI</name>
<reference evidence="3" key="1">
    <citation type="submission" date="2020-04" db="EMBL/GenBank/DDBJ databases">
        <authorList>
            <person name="Neveu A P."/>
        </authorList>
    </citation>
    <scope>NUCLEOTIDE SEQUENCE</scope>
    <source>
        <tissue evidence="3">Whole embryo</tissue>
    </source>
</reference>
<evidence type="ECO:0000313" key="3">
    <source>
        <dbReference type="EMBL" id="CAB3226812.1"/>
    </source>
</evidence>
<feature type="region of interest" description="Disordered" evidence="2">
    <location>
        <begin position="1"/>
        <end position="80"/>
    </location>
</feature>
<proteinExistence type="evidence at transcript level"/>
<accession>A0A6F9D7V8</accession>
<dbReference type="PANTHER" id="PTHR34256:SF1">
    <property type="entry name" value="UPF0561 PROTEIN C2ORF68"/>
    <property type="match status" value="1"/>
</dbReference>
<comment type="similarity">
    <text evidence="1">Belongs to the UPF0561 family.</text>
</comment>
<dbReference type="EMBL" id="LR783489">
    <property type="protein sequence ID" value="CAB3226812.1"/>
    <property type="molecule type" value="mRNA"/>
</dbReference>
<dbReference type="AlphaFoldDB" id="A0A6F9D7V8"/>
<feature type="compositionally biased region" description="Basic and acidic residues" evidence="2">
    <location>
        <begin position="31"/>
        <end position="42"/>
    </location>
</feature>
<protein>
    <submittedName>
        <fullName evidence="3">UPF0561 protein C2orf68 homolog</fullName>
    </submittedName>
</protein>
<sequence>MEYNSDEYDEAETSKPRLNMSHGFIHHIRRNQVDRDNYDKKLKSTKGKTKTSGQSSKSPQHKLYVPPNHRKSTDEEPTLGKPLFKLEYTDRQGQVHPVVVRSTDNARVIAERLQRNARIPPKFLDTLEWKIEQEQMKHGD</sequence>
<gene>
    <name evidence="3" type="primary">C2orf68</name>
</gene>
<evidence type="ECO:0000256" key="2">
    <source>
        <dbReference type="SAM" id="MobiDB-lite"/>
    </source>
</evidence>
<feature type="compositionally biased region" description="Acidic residues" evidence="2">
    <location>
        <begin position="1"/>
        <end position="11"/>
    </location>
</feature>
<organism evidence="3">
    <name type="scientific">Phallusia mammillata</name>
    <dbReference type="NCBI Taxonomy" id="59560"/>
    <lineage>
        <taxon>Eukaryota</taxon>
        <taxon>Metazoa</taxon>
        <taxon>Chordata</taxon>
        <taxon>Tunicata</taxon>
        <taxon>Ascidiacea</taxon>
        <taxon>Phlebobranchia</taxon>
        <taxon>Ascidiidae</taxon>
        <taxon>Phallusia</taxon>
    </lineage>
</organism>
<dbReference type="Pfam" id="PF10573">
    <property type="entry name" value="UPF0561"/>
    <property type="match status" value="1"/>
</dbReference>
<dbReference type="PANTHER" id="PTHR34256">
    <property type="entry name" value="UPF0561 PROTEIN C2ORF68"/>
    <property type="match status" value="1"/>
</dbReference>
<dbReference type="InterPro" id="IPR018888">
    <property type="entry name" value="UPF0561"/>
</dbReference>